<evidence type="ECO:0000313" key="1">
    <source>
        <dbReference type="EMBL" id="PZL72796.1"/>
    </source>
</evidence>
<dbReference type="AlphaFoldDB" id="A0A2W3YYV0"/>
<keyword evidence="2" id="KW-1185">Reference proteome</keyword>
<sequence length="1035" mass="115241">MKKKNIVFSLILLMTFILAIGYITKGASLEAKTGDLSKDENKTSNNTGLSAPIQRQAQPALDASWIPVDTARRESVNLDETGELQLVYKFGDMFDTPLNISSYLQLIPNVFLRDLKTYPDGVAPGDIQALYRNSILTEEGDYIFGPNTSQSIVLGVKNPETGDDMVYKTFNPIKNSAKFYRKETANGSGALMAKYRAKPKESSLGSLPGIMNFEFELTQVMYPEKGNIRIEIYLKNITPDDAIRDLSLDNVALMSYFDTFLSDNDEVPIRYLGNNRGLYIEQTDALANSPIWAPEPRATYRLNYYFQVPNPVSNWSGSSYSDALYMLKPNGAFDGLNGSGNEADNGIAGTPILLNGIVPPPSYDTAMAMKSAIVPTLKYGDSISYSYKVGLQKISEKPSIILDSNEGFRLTDQGTHKITGQWFDSDSTKMKLYYSIDGGTNFKKFEEKEIALNELGTGIDFSLELSKDLKDEDQEILIYAEDFPEPEKEPLKSEVVTYKLIYVDSNPVIKLDKNNGRVPVDTYKVTGTYIDDDKYKPTTVFYKKLQDPDSQYKEATVINGSESTFEFLIPKTEIVNSDKSYMFAIRAKNKYEIESNVEVLKLSNNPSKPAFNLGSGEATKVLSPTAKSYPITITDFTHIGFYYPLDMQYKIDEVGSWQSIGTKINTTQSSSMTAVTESGQKIEIPASALAFGKKHDVYLKVVDQFGIASDPQKVEFIMPESPVLTVENKDAPSLGEAQVVKGTIQTEYFPAKFQYKIEKNGETGSAYREVADKDLTIDPATGKFSFTIEGSLLPEGASYEIFVKGFDAYSQESAEVSYRLIEVIHFKVKFVNSKSVTIHPEITIDRELGTTIDLALENEVQDTLTKLKKQYTLVDSSIPSTPIDMDSSTAFWEYKFTGRLTYMSYPEAFDFGLEIASFKKIRIDDPKVTGLPLIVSDTRESEPGWSLNVKLTQELLNEDGKTPLKNAVRYKHGDTETILNNQALPVVRKPSTGKYDISGEWSSTGDGLKLEIAPGAVNALGKYHGEMLFELSETP</sequence>
<dbReference type="RefSeq" id="WP_111248064.1">
    <property type="nucleotide sequence ID" value="NZ_PIEU01000076.1"/>
</dbReference>
<accession>A0A2W3YYV0</accession>
<proteinExistence type="predicted"/>
<evidence type="ECO:0008006" key="3">
    <source>
        <dbReference type="Google" id="ProtNLM"/>
    </source>
</evidence>
<evidence type="ECO:0000313" key="2">
    <source>
        <dbReference type="Proteomes" id="UP000249828"/>
    </source>
</evidence>
<name>A0A2W3YYV0_9ENTE</name>
<reference evidence="1 2" key="1">
    <citation type="submission" date="2017-11" db="EMBL/GenBank/DDBJ databases">
        <title>Draft genome sequence of Enterococcus plantarum TRW2 strain isolated from lettuce.</title>
        <authorList>
            <person name="Kim E.B."/>
            <person name="Marco M.L."/>
            <person name="Williams T.R."/>
            <person name="You I.H."/>
        </authorList>
    </citation>
    <scope>NUCLEOTIDE SEQUENCE [LARGE SCALE GENOMIC DNA]</scope>
    <source>
        <strain evidence="1 2">TRW2</strain>
    </source>
</reference>
<dbReference type="Proteomes" id="UP000249828">
    <property type="component" value="Unassembled WGS sequence"/>
</dbReference>
<dbReference type="EMBL" id="PIEU01000076">
    <property type="protein sequence ID" value="PZL72796.1"/>
    <property type="molecule type" value="Genomic_DNA"/>
</dbReference>
<organism evidence="1 2">
    <name type="scientific">Enterococcus plantarum</name>
    <dbReference type="NCBI Taxonomy" id="1077675"/>
    <lineage>
        <taxon>Bacteria</taxon>
        <taxon>Bacillati</taxon>
        <taxon>Bacillota</taxon>
        <taxon>Bacilli</taxon>
        <taxon>Lactobacillales</taxon>
        <taxon>Enterococcaceae</taxon>
        <taxon>Enterococcus</taxon>
    </lineage>
</organism>
<comment type="caution">
    <text evidence="1">The sequence shown here is derived from an EMBL/GenBank/DDBJ whole genome shotgun (WGS) entry which is preliminary data.</text>
</comment>
<protein>
    <recommendedName>
        <fullName evidence="3">MucBP domain-containing protein</fullName>
    </recommendedName>
</protein>
<gene>
    <name evidence="1" type="ORF">CI088_09875</name>
</gene>